<proteinExistence type="predicted"/>
<dbReference type="AlphaFoldDB" id="A0A6A6WQN7"/>
<name>A0A6A6WQN7_9PLEO</name>
<evidence type="ECO:0000313" key="1">
    <source>
        <dbReference type="EMBL" id="KAF2786205.1"/>
    </source>
</evidence>
<reference evidence="1" key="1">
    <citation type="journal article" date="2020" name="Stud. Mycol.">
        <title>101 Dothideomycetes genomes: a test case for predicting lifestyles and emergence of pathogens.</title>
        <authorList>
            <person name="Haridas S."/>
            <person name="Albert R."/>
            <person name="Binder M."/>
            <person name="Bloem J."/>
            <person name="Labutti K."/>
            <person name="Salamov A."/>
            <person name="Andreopoulos B."/>
            <person name="Baker S."/>
            <person name="Barry K."/>
            <person name="Bills G."/>
            <person name="Bluhm B."/>
            <person name="Cannon C."/>
            <person name="Castanera R."/>
            <person name="Culley D."/>
            <person name="Daum C."/>
            <person name="Ezra D."/>
            <person name="Gonzalez J."/>
            <person name="Henrissat B."/>
            <person name="Kuo A."/>
            <person name="Liang C."/>
            <person name="Lipzen A."/>
            <person name="Lutzoni F."/>
            <person name="Magnuson J."/>
            <person name="Mondo S."/>
            <person name="Nolan M."/>
            <person name="Ohm R."/>
            <person name="Pangilinan J."/>
            <person name="Park H.-J."/>
            <person name="Ramirez L."/>
            <person name="Alfaro M."/>
            <person name="Sun H."/>
            <person name="Tritt A."/>
            <person name="Yoshinaga Y."/>
            <person name="Zwiers L.-H."/>
            <person name="Turgeon B."/>
            <person name="Goodwin S."/>
            <person name="Spatafora J."/>
            <person name="Crous P."/>
            <person name="Grigoriev I."/>
        </authorList>
    </citation>
    <scope>NUCLEOTIDE SEQUENCE</scope>
    <source>
        <strain evidence="1">CBS 109.77</strain>
    </source>
</reference>
<protein>
    <submittedName>
        <fullName evidence="1">Uncharacterized protein</fullName>
    </submittedName>
</protein>
<evidence type="ECO:0000313" key="2">
    <source>
        <dbReference type="Proteomes" id="UP000799757"/>
    </source>
</evidence>
<organism evidence="1 2">
    <name type="scientific">Melanomma pulvis-pyrius CBS 109.77</name>
    <dbReference type="NCBI Taxonomy" id="1314802"/>
    <lineage>
        <taxon>Eukaryota</taxon>
        <taxon>Fungi</taxon>
        <taxon>Dikarya</taxon>
        <taxon>Ascomycota</taxon>
        <taxon>Pezizomycotina</taxon>
        <taxon>Dothideomycetes</taxon>
        <taxon>Pleosporomycetidae</taxon>
        <taxon>Pleosporales</taxon>
        <taxon>Melanommataceae</taxon>
        <taxon>Melanomma</taxon>
    </lineage>
</organism>
<gene>
    <name evidence="1" type="ORF">K505DRAFT_150707</name>
</gene>
<accession>A0A6A6WQN7</accession>
<dbReference type="Proteomes" id="UP000799757">
    <property type="component" value="Unassembled WGS sequence"/>
</dbReference>
<sequence>MEATNAIWYSTQPSTWFQTPSLCAHLYARARSTAPGNPCKTKHFWHLWRLVFHPPAVSTPSRVSWPTAKAIRDWVGRRPVVVPSRPSHPSIQTLKTGNPPASQPKCFSIFEFPCFTVPPRPVRIAKRRRLGCRYSKLGPACAVNISGTPLGLDHDDENENANVVTFVALPGPSASISVPKKPRVHRYPTVSLASSTHPTQGVCAIAVESVSR</sequence>
<dbReference type="EMBL" id="MU002520">
    <property type="protein sequence ID" value="KAF2786205.1"/>
    <property type="molecule type" value="Genomic_DNA"/>
</dbReference>
<dbReference type="OrthoDB" id="10624144at2759"/>
<keyword evidence="2" id="KW-1185">Reference proteome</keyword>